<proteinExistence type="predicted"/>
<feature type="region of interest" description="Disordered" evidence="1">
    <location>
        <begin position="77"/>
        <end position="117"/>
    </location>
</feature>
<protein>
    <recommendedName>
        <fullName evidence="4">Prohibitin</fullName>
    </recommendedName>
</protein>
<name>A0AAW1JEA4_POPJA</name>
<reference evidence="2 3" key="1">
    <citation type="journal article" date="2024" name="BMC Genomics">
        <title>De novo assembly and annotation of Popillia japonica's genome with initial clues to its potential as an invasive pest.</title>
        <authorList>
            <person name="Cucini C."/>
            <person name="Boschi S."/>
            <person name="Funari R."/>
            <person name="Cardaioli E."/>
            <person name="Iannotti N."/>
            <person name="Marturano G."/>
            <person name="Paoli F."/>
            <person name="Bruttini M."/>
            <person name="Carapelli A."/>
            <person name="Frati F."/>
            <person name="Nardi F."/>
        </authorList>
    </citation>
    <scope>NUCLEOTIDE SEQUENCE [LARGE SCALE GENOMIC DNA]</scope>
    <source>
        <strain evidence="2">DMR45628</strain>
    </source>
</reference>
<evidence type="ECO:0000313" key="2">
    <source>
        <dbReference type="EMBL" id="KAK9701902.1"/>
    </source>
</evidence>
<organism evidence="2 3">
    <name type="scientific">Popillia japonica</name>
    <name type="common">Japanese beetle</name>
    <dbReference type="NCBI Taxonomy" id="7064"/>
    <lineage>
        <taxon>Eukaryota</taxon>
        <taxon>Metazoa</taxon>
        <taxon>Ecdysozoa</taxon>
        <taxon>Arthropoda</taxon>
        <taxon>Hexapoda</taxon>
        <taxon>Insecta</taxon>
        <taxon>Pterygota</taxon>
        <taxon>Neoptera</taxon>
        <taxon>Endopterygota</taxon>
        <taxon>Coleoptera</taxon>
        <taxon>Polyphaga</taxon>
        <taxon>Scarabaeiformia</taxon>
        <taxon>Scarabaeidae</taxon>
        <taxon>Rutelinae</taxon>
        <taxon>Popillia</taxon>
    </lineage>
</organism>
<gene>
    <name evidence="2" type="ORF">QE152_g30311</name>
</gene>
<dbReference type="Proteomes" id="UP001458880">
    <property type="component" value="Unassembled WGS sequence"/>
</dbReference>
<accession>A0AAW1JEA4</accession>
<feature type="compositionally biased region" description="Polar residues" evidence="1">
    <location>
        <begin position="101"/>
        <end position="110"/>
    </location>
</feature>
<dbReference type="EMBL" id="JASPKY010000405">
    <property type="protein sequence ID" value="KAK9701902.1"/>
    <property type="molecule type" value="Genomic_DNA"/>
</dbReference>
<evidence type="ECO:0008006" key="4">
    <source>
        <dbReference type="Google" id="ProtNLM"/>
    </source>
</evidence>
<keyword evidence="3" id="KW-1185">Reference proteome</keyword>
<comment type="caution">
    <text evidence="2">The sequence shown here is derived from an EMBL/GenBank/DDBJ whole genome shotgun (WGS) entry which is preliminary data.</text>
</comment>
<sequence>MPASVVKVLKFVQKSFNVIMELVIHHWHGNGVQQVRLITEKELDQAEARAFQSYQGHGAEVRLITEKELDQAEARAFQSYQGHGADKPAMNSRHTELFDENSINSNVLDNRQSRFAA</sequence>
<evidence type="ECO:0000313" key="3">
    <source>
        <dbReference type="Proteomes" id="UP001458880"/>
    </source>
</evidence>
<evidence type="ECO:0000256" key="1">
    <source>
        <dbReference type="SAM" id="MobiDB-lite"/>
    </source>
</evidence>
<dbReference type="AlphaFoldDB" id="A0AAW1JEA4"/>